<feature type="non-terminal residue" evidence="1">
    <location>
        <position position="53"/>
    </location>
</feature>
<dbReference type="EMBL" id="LAZR01042878">
    <property type="protein sequence ID" value="KKL08434.1"/>
    <property type="molecule type" value="Genomic_DNA"/>
</dbReference>
<gene>
    <name evidence="1" type="ORF">LCGC14_2575890</name>
</gene>
<proteinExistence type="predicted"/>
<accession>A0A0F9AFX6</accession>
<protein>
    <submittedName>
        <fullName evidence="1">Uncharacterized protein</fullName>
    </submittedName>
</protein>
<reference evidence="1" key="1">
    <citation type="journal article" date="2015" name="Nature">
        <title>Complex archaea that bridge the gap between prokaryotes and eukaryotes.</title>
        <authorList>
            <person name="Spang A."/>
            <person name="Saw J.H."/>
            <person name="Jorgensen S.L."/>
            <person name="Zaremba-Niedzwiedzka K."/>
            <person name="Martijn J."/>
            <person name="Lind A.E."/>
            <person name="van Eijk R."/>
            <person name="Schleper C."/>
            <person name="Guy L."/>
            <person name="Ettema T.J."/>
        </authorList>
    </citation>
    <scope>NUCLEOTIDE SEQUENCE</scope>
</reference>
<dbReference type="AlphaFoldDB" id="A0A0F9AFX6"/>
<name>A0A0F9AFX6_9ZZZZ</name>
<sequence>MTKSYLDDKFLIKFFIKNSDELIYLKRIEIRKKITLIFKELLENEKEIIEKLS</sequence>
<comment type="caution">
    <text evidence="1">The sequence shown here is derived from an EMBL/GenBank/DDBJ whole genome shotgun (WGS) entry which is preliminary data.</text>
</comment>
<evidence type="ECO:0000313" key="1">
    <source>
        <dbReference type="EMBL" id="KKL08434.1"/>
    </source>
</evidence>
<organism evidence="1">
    <name type="scientific">marine sediment metagenome</name>
    <dbReference type="NCBI Taxonomy" id="412755"/>
    <lineage>
        <taxon>unclassified sequences</taxon>
        <taxon>metagenomes</taxon>
        <taxon>ecological metagenomes</taxon>
    </lineage>
</organism>